<accession>A0A9K3KIH0</accession>
<organism evidence="1 2">
    <name type="scientific">Nitzschia inconspicua</name>
    <dbReference type="NCBI Taxonomy" id="303405"/>
    <lineage>
        <taxon>Eukaryota</taxon>
        <taxon>Sar</taxon>
        <taxon>Stramenopiles</taxon>
        <taxon>Ochrophyta</taxon>
        <taxon>Bacillariophyta</taxon>
        <taxon>Bacillariophyceae</taxon>
        <taxon>Bacillariophycidae</taxon>
        <taxon>Bacillariales</taxon>
        <taxon>Bacillariaceae</taxon>
        <taxon>Nitzschia</taxon>
    </lineage>
</organism>
<evidence type="ECO:0000313" key="2">
    <source>
        <dbReference type="Proteomes" id="UP000693970"/>
    </source>
</evidence>
<dbReference type="Proteomes" id="UP000693970">
    <property type="component" value="Unassembled WGS sequence"/>
</dbReference>
<dbReference type="EMBL" id="JAGRRH010000024">
    <property type="protein sequence ID" value="KAG7343443.1"/>
    <property type="molecule type" value="Genomic_DNA"/>
</dbReference>
<sequence length="386" mass="43933">MIVANKETTSLDNRLRNRQWNKVAKNKLILVLLLVTFAVFGCNSKCLLFKCALTLDGEATQLEGDRSTPNKSHLQGIVARKKVDTSGRYLSVVLRTWHEDAALAFVALESVVNVIDKNLLEIVVVTDQESENIVRSALFDPIIAKFPEIYERGGLSFRVEPMLFLNGHIQQKFSKMMADTYTKGEYILHIDSDCVVTQWQDSCFLEYDKPINDYATFESLPKSVHVWKRGTEVFLGIEEEIFEFSRLNQHVYPRELYSVLRNRAEEVHGVSFLESFTKLGLVGRDKDLHTMDPSSSLLISDFNLLGATAFHFAPDLMTPRDLTNHKSPWRPFCIAQCEARLMGSSCCRKWMETQIRIANEGKPTKVHADCKIDFAPNDPCNCAEIK</sequence>
<dbReference type="AlphaFoldDB" id="A0A9K3KIH0"/>
<name>A0A9K3KIH0_9STRA</name>
<dbReference type="OrthoDB" id="10332246at2759"/>
<protein>
    <submittedName>
        <fullName evidence="1">Uncharacterized protein</fullName>
    </submittedName>
</protein>
<keyword evidence="2" id="KW-1185">Reference proteome</keyword>
<evidence type="ECO:0000313" key="1">
    <source>
        <dbReference type="EMBL" id="KAG7343443.1"/>
    </source>
</evidence>
<proteinExistence type="predicted"/>
<dbReference type="CDD" id="cd00761">
    <property type="entry name" value="Glyco_tranf_GTA_type"/>
    <property type="match status" value="1"/>
</dbReference>
<reference evidence="1" key="1">
    <citation type="journal article" date="2021" name="Sci. Rep.">
        <title>Diploid genomic architecture of Nitzschia inconspicua, an elite biomass production diatom.</title>
        <authorList>
            <person name="Oliver A."/>
            <person name="Podell S."/>
            <person name="Pinowska A."/>
            <person name="Traller J.C."/>
            <person name="Smith S.R."/>
            <person name="McClure R."/>
            <person name="Beliaev A."/>
            <person name="Bohutskyi P."/>
            <person name="Hill E.A."/>
            <person name="Rabines A."/>
            <person name="Zheng H."/>
            <person name="Allen L.Z."/>
            <person name="Kuo A."/>
            <person name="Grigoriev I.V."/>
            <person name="Allen A.E."/>
            <person name="Hazlebeck D."/>
            <person name="Allen E.E."/>
        </authorList>
    </citation>
    <scope>NUCLEOTIDE SEQUENCE</scope>
    <source>
        <strain evidence="1">Hildebrandi</strain>
    </source>
</reference>
<reference evidence="1" key="2">
    <citation type="submission" date="2021-04" db="EMBL/GenBank/DDBJ databases">
        <authorList>
            <person name="Podell S."/>
        </authorList>
    </citation>
    <scope>NUCLEOTIDE SEQUENCE</scope>
    <source>
        <strain evidence="1">Hildebrandi</strain>
    </source>
</reference>
<comment type="caution">
    <text evidence="1">The sequence shown here is derived from an EMBL/GenBank/DDBJ whole genome shotgun (WGS) entry which is preliminary data.</text>
</comment>
<gene>
    <name evidence="1" type="ORF">IV203_021388</name>
</gene>